<dbReference type="EMBL" id="KQ086380">
    <property type="protein sequence ID" value="KLO05024.1"/>
    <property type="molecule type" value="Genomic_DNA"/>
</dbReference>
<name>A0A0H2R026_9AGAM</name>
<evidence type="ECO:0000313" key="2">
    <source>
        <dbReference type="Proteomes" id="UP000053477"/>
    </source>
</evidence>
<accession>A0A0H2R026</accession>
<organism evidence="1 2">
    <name type="scientific">Schizopora paradoxa</name>
    <dbReference type="NCBI Taxonomy" id="27342"/>
    <lineage>
        <taxon>Eukaryota</taxon>
        <taxon>Fungi</taxon>
        <taxon>Dikarya</taxon>
        <taxon>Basidiomycota</taxon>
        <taxon>Agaricomycotina</taxon>
        <taxon>Agaricomycetes</taxon>
        <taxon>Hymenochaetales</taxon>
        <taxon>Schizoporaceae</taxon>
        <taxon>Schizopora</taxon>
    </lineage>
</organism>
<dbReference type="AlphaFoldDB" id="A0A0H2R026"/>
<dbReference type="InParanoid" id="A0A0H2R026"/>
<evidence type="ECO:0000313" key="1">
    <source>
        <dbReference type="EMBL" id="KLO05024.1"/>
    </source>
</evidence>
<dbReference type="Proteomes" id="UP000053477">
    <property type="component" value="Unassembled WGS sequence"/>
</dbReference>
<protein>
    <submittedName>
        <fullName evidence="1">Uncharacterized protein</fullName>
    </submittedName>
</protein>
<gene>
    <name evidence="1" type="ORF">SCHPADRAFT_911302</name>
</gene>
<proteinExistence type="predicted"/>
<sequence>MRFPWTLRRVLRRYNFVSARLLCSVDPGTEAREPTIFERDIRERFGSFCSKPCSSRRIATGDWEAVRCPTSSREFRFRSSEDEGILWRQVTSHAF</sequence>
<keyword evidence="2" id="KW-1185">Reference proteome</keyword>
<reference evidence="1 2" key="1">
    <citation type="submission" date="2015-04" db="EMBL/GenBank/DDBJ databases">
        <title>Complete genome sequence of Schizopora paradoxa KUC8140, a cosmopolitan wood degrader in East Asia.</title>
        <authorList>
            <consortium name="DOE Joint Genome Institute"/>
            <person name="Min B."/>
            <person name="Park H."/>
            <person name="Jang Y."/>
            <person name="Kim J.-J."/>
            <person name="Kim K.H."/>
            <person name="Pangilinan J."/>
            <person name="Lipzen A."/>
            <person name="Riley R."/>
            <person name="Grigoriev I.V."/>
            <person name="Spatafora J.W."/>
            <person name="Choi I.-G."/>
        </authorList>
    </citation>
    <scope>NUCLEOTIDE SEQUENCE [LARGE SCALE GENOMIC DNA]</scope>
    <source>
        <strain evidence="1 2">KUC8140</strain>
    </source>
</reference>